<dbReference type="PROSITE" id="PS50181">
    <property type="entry name" value="FBOX"/>
    <property type="match status" value="1"/>
</dbReference>
<dbReference type="GeneID" id="66071567"/>
<dbReference type="EMBL" id="CM032190">
    <property type="protein sequence ID" value="KAG7086540.1"/>
    <property type="molecule type" value="Genomic_DNA"/>
</dbReference>
<gene>
    <name evidence="2" type="ORF">E1B28_002491</name>
</gene>
<organism evidence="2 3">
    <name type="scientific">Marasmius oreades</name>
    <name type="common">fairy-ring Marasmius</name>
    <dbReference type="NCBI Taxonomy" id="181124"/>
    <lineage>
        <taxon>Eukaryota</taxon>
        <taxon>Fungi</taxon>
        <taxon>Dikarya</taxon>
        <taxon>Basidiomycota</taxon>
        <taxon>Agaricomycotina</taxon>
        <taxon>Agaricomycetes</taxon>
        <taxon>Agaricomycetidae</taxon>
        <taxon>Agaricales</taxon>
        <taxon>Marasmiineae</taxon>
        <taxon>Marasmiaceae</taxon>
        <taxon>Marasmius</taxon>
    </lineage>
</organism>
<dbReference type="Proteomes" id="UP001049176">
    <property type="component" value="Chromosome 10"/>
</dbReference>
<dbReference type="OrthoDB" id="2688364at2759"/>
<name>A0A9P7ULT3_9AGAR</name>
<comment type="caution">
    <text evidence="2">The sequence shown here is derived from an EMBL/GenBank/DDBJ whole genome shotgun (WGS) entry which is preliminary data.</text>
</comment>
<dbReference type="Pfam" id="PF00646">
    <property type="entry name" value="F-box"/>
    <property type="match status" value="1"/>
</dbReference>
<dbReference type="InterPro" id="IPR036047">
    <property type="entry name" value="F-box-like_dom_sf"/>
</dbReference>
<dbReference type="KEGG" id="more:E1B28_002491"/>
<dbReference type="InterPro" id="IPR001810">
    <property type="entry name" value="F-box_dom"/>
</dbReference>
<reference evidence="2" key="1">
    <citation type="journal article" date="2021" name="Genome Biol. Evol.">
        <title>The assembled and annotated genome of the fairy-ring fungus Marasmius oreades.</title>
        <authorList>
            <person name="Hiltunen M."/>
            <person name="Ament-Velasquez S.L."/>
            <person name="Johannesson H."/>
        </authorList>
    </citation>
    <scope>NUCLEOTIDE SEQUENCE</scope>
    <source>
        <strain evidence="2">03SP1</strain>
    </source>
</reference>
<proteinExistence type="predicted"/>
<dbReference type="SUPFAM" id="SSF81383">
    <property type="entry name" value="F-box domain"/>
    <property type="match status" value="1"/>
</dbReference>
<keyword evidence="3" id="KW-1185">Reference proteome</keyword>
<dbReference type="AlphaFoldDB" id="A0A9P7ULT3"/>
<protein>
    <recommendedName>
        <fullName evidence="1">F-box domain-containing protein</fullName>
    </recommendedName>
</protein>
<accession>A0A9P7ULT3</accession>
<evidence type="ECO:0000313" key="3">
    <source>
        <dbReference type="Proteomes" id="UP001049176"/>
    </source>
</evidence>
<sequence>MIPKNMLDLGNDPLLEILARFSPLELTVFRQTCRRAYRLTKERCVWTRAALTYSPFLPDGPLESHDDRDLERYLLLDENWKRPSPLVRSSRHITKLASDIQFMELFHGRYMFIAGRSSLTLFDLETSGNDWDQPIFHQSEPRYKYFFASHRGPTGRSKKYGEIHISMIKRKYPTHDSVVILRLQPTEKIPLIQIAELRAPPLDDIPSVCNSNGLVFSDQGKNATDPGILPTIYDIASERTYRFPASAADTWQAHNRQYIEYIPSANLILVIHTSERGSFIPASMLQQDPSFETYAFPPPNNVGVLTQTHFNHGIFPGTFSEPVVISDETIALPSGASLGTKFTLVAAFNASDVPRPVEVRTFTVFLPVHSTDILFDTPDDPLFLVDVDAQSPLFMVHNLFVTSNNSGRARITARTHRLGRGSSDKIVLCEVNEGKISNPTRLSYGGSMNTPGYLFDGFRGRLVIPYPSLLSVVDFV</sequence>
<dbReference type="RefSeq" id="XP_043003011.1">
    <property type="nucleotide sequence ID" value="XM_043159410.1"/>
</dbReference>
<evidence type="ECO:0000259" key="1">
    <source>
        <dbReference type="PROSITE" id="PS50181"/>
    </source>
</evidence>
<evidence type="ECO:0000313" key="2">
    <source>
        <dbReference type="EMBL" id="KAG7086540.1"/>
    </source>
</evidence>
<feature type="domain" description="F-box" evidence="1">
    <location>
        <begin position="3"/>
        <end position="49"/>
    </location>
</feature>